<feature type="transmembrane region" description="Helical" evidence="1">
    <location>
        <begin position="253"/>
        <end position="274"/>
    </location>
</feature>
<keyword evidence="1" id="KW-0472">Membrane</keyword>
<evidence type="ECO:0000313" key="2">
    <source>
        <dbReference type="EMBL" id="CAG7560617.1"/>
    </source>
</evidence>
<organism evidence="2 3">
    <name type="scientific">Fusarium equiseti</name>
    <name type="common">Fusarium scirpi</name>
    <dbReference type="NCBI Taxonomy" id="61235"/>
    <lineage>
        <taxon>Eukaryota</taxon>
        <taxon>Fungi</taxon>
        <taxon>Dikarya</taxon>
        <taxon>Ascomycota</taxon>
        <taxon>Pezizomycotina</taxon>
        <taxon>Sordariomycetes</taxon>
        <taxon>Hypocreomycetidae</taxon>
        <taxon>Hypocreales</taxon>
        <taxon>Nectriaceae</taxon>
        <taxon>Fusarium</taxon>
        <taxon>Fusarium incarnatum-equiseti species complex</taxon>
    </lineage>
</organism>
<gene>
    <name evidence="2" type="ORF">FEQUK3_LOCUS6393</name>
</gene>
<dbReference type="EMBL" id="CAJSTJ010000136">
    <property type="protein sequence ID" value="CAG7560617.1"/>
    <property type="molecule type" value="Genomic_DNA"/>
</dbReference>
<comment type="caution">
    <text evidence="2">The sequence shown here is derived from an EMBL/GenBank/DDBJ whole genome shotgun (WGS) entry which is preliminary data.</text>
</comment>
<sequence>MDSTPNCTNLLTMGDFNKYIDKLRLETNFDGNNLTLCRQGICNAIWGTGNPDISGIGIAVGYIMEITLGFGLAATLMATRSKEGRKWAFLQFVTSGGLEAFFDFAIYFALSILIATIVVLANKDFGVTTSGFGACEAEIALAMSVACVLPLIYPVGLLPAHSSHPDQTQESASDRSRESKRDSYHFRLLLFSLLTVLFFYPFVSQSIHNWAPSRIGEGKGPGGKTVVTNEEFQRVQKVCFKDVEYLAFWESQLLAVTEMTSSLLIYLFLLWHLITAHVRRMELDEEDISGFTSGLLLILGRIESVWKGSESLITVYLVMPAALDGILLYCIFRLRHIQAQMTEGLDGQYAGNEWGFGQIVSIVMFVPVLVDMAFTGWTYRRPKFKQHHVLPYNFIVKSFKTFSKAELHRGPEVSLFKTKNAVVDCDRRAFAAMSDLRRSIVDMAGLTALQPGKILKSGTKRYSVHCGLVDDEQYLFIDTAGFGDPDRNDIDTFEESVSWLIALGSFIGVVGVLYVINSPGTRLDQQDAKTLRWLKERQEELKNMIRRRFAEQKYKPVKLQFMQRVERKVPFLETEAAKVLRGPAVGVTVNIVKGKCTVATASTAQEAPPLNFGPIPEVKEAFWKETILEWWYIAVNAAEIFEDARRGPGMASTGGWTGIIQGIRNWWNGSSTAGQS</sequence>
<feature type="transmembrane region" description="Helical" evidence="1">
    <location>
        <begin position="354"/>
        <end position="377"/>
    </location>
</feature>
<dbReference type="Proteomes" id="UP000693738">
    <property type="component" value="Unassembled WGS sequence"/>
</dbReference>
<feature type="transmembrane region" description="Helical" evidence="1">
    <location>
        <begin position="100"/>
        <end position="121"/>
    </location>
</feature>
<keyword evidence="1" id="KW-0812">Transmembrane</keyword>
<evidence type="ECO:0000256" key="1">
    <source>
        <dbReference type="SAM" id="Phobius"/>
    </source>
</evidence>
<feature type="transmembrane region" description="Helical" evidence="1">
    <location>
        <begin position="184"/>
        <end position="203"/>
    </location>
</feature>
<dbReference type="AlphaFoldDB" id="A0A8J2NEB8"/>
<proteinExistence type="predicted"/>
<reference evidence="2" key="1">
    <citation type="submission" date="2021-05" db="EMBL/GenBank/DDBJ databases">
        <authorList>
            <person name="Khan N."/>
        </authorList>
    </citation>
    <scope>NUCLEOTIDE SEQUENCE</scope>
</reference>
<accession>A0A8J2NEB8</accession>
<feature type="transmembrane region" description="Helical" evidence="1">
    <location>
        <begin position="141"/>
        <end position="163"/>
    </location>
</feature>
<feature type="transmembrane region" description="Helical" evidence="1">
    <location>
        <begin position="497"/>
        <end position="516"/>
    </location>
</feature>
<feature type="transmembrane region" description="Helical" evidence="1">
    <location>
        <begin position="311"/>
        <end position="334"/>
    </location>
</feature>
<keyword evidence="1" id="KW-1133">Transmembrane helix</keyword>
<name>A0A8J2NEB8_FUSEQ</name>
<feature type="transmembrane region" description="Helical" evidence="1">
    <location>
        <begin position="56"/>
        <end position="79"/>
    </location>
</feature>
<evidence type="ECO:0000313" key="3">
    <source>
        <dbReference type="Proteomes" id="UP000693738"/>
    </source>
</evidence>
<protein>
    <submittedName>
        <fullName evidence="2">Uncharacterized protein</fullName>
    </submittedName>
</protein>